<keyword evidence="1" id="KW-0547">Nucleotide-binding</keyword>
<dbReference type="Pfam" id="PF08494">
    <property type="entry name" value="DEAD_assoc"/>
    <property type="match status" value="1"/>
</dbReference>
<evidence type="ECO:0000256" key="1">
    <source>
        <dbReference type="ARBA" id="ARBA00022741"/>
    </source>
</evidence>
<reference evidence="12" key="1">
    <citation type="submission" date="2018-11" db="EMBL/GenBank/DDBJ databases">
        <title>Complete genome sequence of Paenibacillus sp. ML311-T8.</title>
        <authorList>
            <person name="Nam Y.-D."/>
            <person name="Kang J."/>
            <person name="Chung W.-H."/>
            <person name="Park Y.S."/>
        </authorList>
    </citation>
    <scope>NUCLEOTIDE SEQUENCE [LARGE SCALE GENOMIC DNA]</scope>
    <source>
        <strain evidence="12">ML311-T8</strain>
    </source>
</reference>
<dbReference type="GO" id="GO:0016887">
    <property type="term" value="F:ATP hydrolysis activity"/>
    <property type="evidence" value="ECO:0007669"/>
    <property type="project" value="TreeGrafter"/>
</dbReference>
<protein>
    <submittedName>
        <fullName evidence="11">DEAD/DEAH box helicase</fullName>
    </submittedName>
</protein>
<dbReference type="InterPro" id="IPR027417">
    <property type="entry name" value="P-loop_NTPase"/>
</dbReference>
<gene>
    <name evidence="11" type="ORF">EHS13_01815</name>
</gene>
<dbReference type="Pfam" id="PF00270">
    <property type="entry name" value="DEAD"/>
    <property type="match status" value="1"/>
</dbReference>
<dbReference type="GO" id="GO:0004386">
    <property type="term" value="F:helicase activity"/>
    <property type="evidence" value="ECO:0007669"/>
    <property type="project" value="UniProtKB-KW"/>
</dbReference>
<dbReference type="Pfam" id="PF00271">
    <property type="entry name" value="Helicase_C"/>
    <property type="match status" value="1"/>
</dbReference>
<dbReference type="InterPro" id="IPR055367">
    <property type="entry name" value="WH4_Lhr"/>
</dbReference>
<dbReference type="SUPFAM" id="SSF52540">
    <property type="entry name" value="P-loop containing nucleoside triphosphate hydrolases"/>
    <property type="match status" value="1"/>
</dbReference>
<evidence type="ECO:0000256" key="5">
    <source>
        <dbReference type="ARBA" id="ARBA00022840"/>
    </source>
</evidence>
<keyword evidence="4 11" id="KW-0347">Helicase</keyword>
<evidence type="ECO:0000256" key="6">
    <source>
        <dbReference type="ARBA" id="ARBA00023125"/>
    </source>
</evidence>
<dbReference type="SMART" id="SM00487">
    <property type="entry name" value="DEXDc"/>
    <property type="match status" value="1"/>
</dbReference>
<keyword evidence="2" id="KW-0227">DNA damage</keyword>
<dbReference type="GO" id="GO:0005524">
    <property type="term" value="F:ATP binding"/>
    <property type="evidence" value="ECO:0007669"/>
    <property type="project" value="UniProtKB-KW"/>
</dbReference>
<dbReference type="Gene3D" id="3.40.50.300">
    <property type="entry name" value="P-loop containing nucleotide triphosphate hydrolases"/>
    <property type="match status" value="2"/>
</dbReference>
<evidence type="ECO:0000256" key="2">
    <source>
        <dbReference type="ARBA" id="ARBA00022763"/>
    </source>
</evidence>
<evidence type="ECO:0000313" key="11">
    <source>
        <dbReference type="EMBL" id="QGQ93731.1"/>
    </source>
</evidence>
<keyword evidence="12" id="KW-1185">Reference proteome</keyword>
<keyword evidence="5" id="KW-0067">ATP-binding</keyword>
<evidence type="ECO:0000256" key="7">
    <source>
        <dbReference type="ARBA" id="ARBA00023204"/>
    </source>
</evidence>
<keyword evidence="6" id="KW-0238">DNA-binding</keyword>
<dbReference type="Pfam" id="PF23235">
    <property type="entry name" value="WHD_3rd_Lhr"/>
    <property type="match status" value="1"/>
</dbReference>
<accession>A0A6B8RAH8</accession>
<proteinExistence type="predicted"/>
<evidence type="ECO:0000256" key="8">
    <source>
        <dbReference type="ARBA" id="ARBA00023235"/>
    </source>
</evidence>
<dbReference type="PROSITE" id="PS51194">
    <property type="entry name" value="HELICASE_CTER"/>
    <property type="match status" value="1"/>
</dbReference>
<dbReference type="SMART" id="SM00490">
    <property type="entry name" value="HELICc"/>
    <property type="match status" value="1"/>
</dbReference>
<sequence>MRMLHSALQPFHPTVAAWFVQSFNQPTDVQIQAWSSLRQNQHTLIAAPTGSGKTLAALLPGLNQIMQDKLAGMNQTPGIRLLYITPLKALNNDVHLHVVQFAEQLHELAAATTQDWPGLRAAVRTGDTPQNVRNAILRKPPDILVITPESLYLMLTSEKAREVLRTVTYVIVDEIHHIAGDKRGAHLSLTLERLVEWCGCSFLRVGVSATQKPLDQVARFLGGWEEAEARAVHIIESHEDKIFNLTVSVPDPIAVLHDKEAVWAVLMERILKEMTDCRSTIIFVNNRRLCERLTQRLNDYCGGGFARSHHGSLSREKRLEVEQLLKQGDLKCLIATSSLELGIDVGHIDLVIQIDSPLQAASGIQRMGRAGHGVGEVSRGVIIVRQRSSLPEAAVLCRMIRRREIELIRIRRNALDVLAQQIVAMTAMDDWHVEGIWRLIQRSDSYHNFPRERMESLLQVLSGFFPFVRPLLLWNRETNVLSRHSSSRMAAIMGTGTIPQSANFPVFQGESNIQIGDLDEEFVHESRTGEVFQMGAQSWVIREIKRDRVVVSEAKNRVSEIPFWRNEGLGRSYELGEKMGVLVAEVCDRLAVKDSDIETVEWLRAEYGLDSLAANGLMDLMSKQQATSAMPTNRKIVIERYVDLTNQTHVILHNYWGRSLNRSWQIILERLFEQNLPYKPYSVAKDNGIELIFKQWDHAGQYLIWKIAADSVEKLLLEAIGKLPMFAITFRRIADVALLLSRQFQRTPTWQRRLRSEDLLREALPYGGQFPFLKAAIDECLEEHLDGPHLRGILQGIEQGRIQIEVKDSDYPSPLATQFMFDYANTQVYEADTLNSDLQLQLMNVSADLAISVFGQAALQNTIEPEVIEAELERQTIKPANANELFNLLKRQGDLNYRELQVACGLEVDAWTEQLKEQGLVANVEIGQEERWICRDELEIYAQLGSNEVSAVFVLGRYIEGRLSFSESGLRQRYRFTREYMQHMIKQWGEERRIQPSPFGTGKEQQADELWSSSRVCERILRQSLQHFRNAGEAADSSRLAMLLFHRHHLLPGQRLKGAEGLRQTLALLQGIYLPFSQWETLIFPTRIEGYRRSDLDGLCAAGEIIWLGRKASGEKEGKIAFFLAEAGNLISPLLPREVETETAHPELLNLLRVKGASYLTKLSAELGLAPSELLNQLFDLVWEGQVSNDQFSPLRNYSMAKEKLHPKLGSGLGRWYVTQSLEVEVTLEETAVAWVRQLLHCHGIITKDIVAAYSPLLWEPLLQVLRRLEELGNLTRGLFVKEIETLQFMEHDVVTQMRRSDSNLENSQNDIVAVNACEPASIYGNLVPWPDVRGAAFARKPGNYLLFQHGNWAGWLENNAKKVVFLKQDQPIQPELLLPVFTQLLKNGSMKKIVIDTWNGQKAMETEAGKVLLKHGAERDRDSLVLWLSAMG</sequence>
<dbReference type="InterPro" id="IPR013701">
    <property type="entry name" value="Lhr-like_DEAD/DEAH_assoc"/>
</dbReference>
<dbReference type="InterPro" id="IPR011545">
    <property type="entry name" value="DEAD/DEAH_box_helicase_dom"/>
</dbReference>
<dbReference type="EMBL" id="CP034235">
    <property type="protein sequence ID" value="QGQ93731.1"/>
    <property type="molecule type" value="Genomic_DNA"/>
</dbReference>
<dbReference type="KEGG" id="ppsc:EHS13_01815"/>
<dbReference type="PROSITE" id="PS51192">
    <property type="entry name" value="HELICASE_ATP_BIND_1"/>
    <property type="match status" value="1"/>
</dbReference>
<keyword evidence="7" id="KW-0234">DNA repair</keyword>
<evidence type="ECO:0000313" key="12">
    <source>
        <dbReference type="Proteomes" id="UP000426246"/>
    </source>
</evidence>
<dbReference type="OrthoDB" id="9774462at2"/>
<keyword evidence="3" id="KW-0378">Hydrolase</keyword>
<dbReference type="PANTHER" id="PTHR47962:SF5">
    <property type="entry name" value="ATP-DEPENDENT HELICASE LHR-RELATED"/>
    <property type="match status" value="1"/>
</dbReference>
<name>A0A6B8RAH8_9BACL</name>
<dbReference type="GO" id="GO:0003677">
    <property type="term" value="F:DNA binding"/>
    <property type="evidence" value="ECO:0007669"/>
    <property type="project" value="UniProtKB-KW"/>
</dbReference>
<organism evidence="11 12">
    <name type="scientific">Paenibacillus psychroresistens</name>
    <dbReference type="NCBI Taxonomy" id="1778678"/>
    <lineage>
        <taxon>Bacteria</taxon>
        <taxon>Bacillati</taxon>
        <taxon>Bacillota</taxon>
        <taxon>Bacilli</taxon>
        <taxon>Bacillales</taxon>
        <taxon>Paenibacillaceae</taxon>
        <taxon>Paenibacillus</taxon>
    </lineage>
</organism>
<dbReference type="InterPro" id="IPR001650">
    <property type="entry name" value="Helicase_C-like"/>
</dbReference>
<evidence type="ECO:0000259" key="9">
    <source>
        <dbReference type="PROSITE" id="PS51192"/>
    </source>
</evidence>
<dbReference type="Pfam" id="PF23234">
    <property type="entry name" value="WHD_4th_Lhr"/>
    <property type="match status" value="1"/>
</dbReference>
<feature type="domain" description="Helicase C-terminal" evidence="10">
    <location>
        <begin position="269"/>
        <end position="416"/>
    </location>
</feature>
<dbReference type="InterPro" id="IPR014001">
    <property type="entry name" value="Helicase_ATP-bd"/>
</dbReference>
<dbReference type="InterPro" id="IPR045628">
    <property type="entry name" value="Lhr_WH_dom"/>
</dbReference>
<dbReference type="CDD" id="cd18796">
    <property type="entry name" value="SF2_C_LHR"/>
    <property type="match status" value="1"/>
</dbReference>
<dbReference type="GO" id="GO:0006281">
    <property type="term" value="P:DNA repair"/>
    <property type="evidence" value="ECO:0007669"/>
    <property type="project" value="UniProtKB-KW"/>
</dbReference>
<dbReference type="Proteomes" id="UP000426246">
    <property type="component" value="Chromosome"/>
</dbReference>
<evidence type="ECO:0000256" key="4">
    <source>
        <dbReference type="ARBA" id="ARBA00022806"/>
    </source>
</evidence>
<dbReference type="InterPro" id="IPR055368">
    <property type="entry name" value="WH3_Lhr"/>
</dbReference>
<feature type="domain" description="Helicase ATP-binding" evidence="9">
    <location>
        <begin position="34"/>
        <end position="229"/>
    </location>
</feature>
<dbReference type="PANTHER" id="PTHR47962">
    <property type="entry name" value="ATP-DEPENDENT HELICASE LHR-RELATED-RELATED"/>
    <property type="match status" value="1"/>
</dbReference>
<evidence type="ECO:0000256" key="3">
    <source>
        <dbReference type="ARBA" id="ARBA00022801"/>
    </source>
</evidence>
<dbReference type="Pfam" id="PF19306">
    <property type="entry name" value="WHD_Lhr"/>
    <property type="match status" value="1"/>
</dbReference>
<evidence type="ECO:0000259" key="10">
    <source>
        <dbReference type="PROSITE" id="PS51194"/>
    </source>
</evidence>
<dbReference type="InterPro" id="IPR052511">
    <property type="entry name" value="ATP-dep_Helicase"/>
</dbReference>
<keyword evidence="8" id="KW-0413">Isomerase</keyword>